<reference evidence="2" key="1">
    <citation type="submission" date="2017-02" db="UniProtKB">
        <authorList>
            <consortium name="WormBaseParasite"/>
        </authorList>
    </citation>
    <scope>IDENTIFICATION</scope>
</reference>
<dbReference type="PANTHER" id="PTHR36983:SF2">
    <property type="entry name" value="DNAJ HOMOLOG SUBFAMILY C MEMBER 13"/>
    <property type="match status" value="1"/>
</dbReference>
<sequence length="161" mass="18351">LAIVKGAGLVMRALIDEASEELVAQLRQMSLAEGALLQHILIACFANTKDPRNLVLRQLSRQLIALWTENNPQAQDLLKRIFPEGLLSFLESPDSPPTVEKDHLFVRDNLQLAQEHVLRVQSKKSEPLYILQERVDSILQHWRVKVGLQPRKEVEFTFPSV</sequence>
<organism evidence="2">
    <name type="scientific">Hydatigena taeniaeformis</name>
    <name type="common">Feline tapeworm</name>
    <name type="synonym">Taenia taeniaeformis</name>
    <dbReference type="NCBI Taxonomy" id="6205"/>
    <lineage>
        <taxon>Eukaryota</taxon>
        <taxon>Metazoa</taxon>
        <taxon>Spiralia</taxon>
        <taxon>Lophotrochozoa</taxon>
        <taxon>Platyhelminthes</taxon>
        <taxon>Cestoda</taxon>
        <taxon>Eucestoda</taxon>
        <taxon>Cyclophyllidea</taxon>
        <taxon>Taeniidae</taxon>
        <taxon>Hydatigera</taxon>
    </lineage>
</organism>
<dbReference type="GO" id="GO:0010008">
    <property type="term" value="C:endosome membrane"/>
    <property type="evidence" value="ECO:0007669"/>
    <property type="project" value="TreeGrafter"/>
</dbReference>
<dbReference type="PANTHER" id="PTHR36983">
    <property type="entry name" value="DNAJ HOMOLOG SUBFAMILY C MEMBER 13"/>
    <property type="match status" value="1"/>
</dbReference>
<dbReference type="InterPro" id="IPR045802">
    <property type="entry name" value="GRV2/DNAJC13_N"/>
</dbReference>
<proteinExistence type="predicted"/>
<evidence type="ECO:0000313" key="2">
    <source>
        <dbReference type="WBParaSite" id="TTAC_0000359701-mRNA-1"/>
    </source>
</evidence>
<dbReference type="GO" id="GO:2000641">
    <property type="term" value="P:regulation of early endosome to late endosome transport"/>
    <property type="evidence" value="ECO:0007669"/>
    <property type="project" value="InterPro"/>
</dbReference>
<evidence type="ECO:0000259" key="1">
    <source>
        <dbReference type="Pfam" id="PF19432"/>
    </source>
</evidence>
<protein>
    <submittedName>
        <fullName evidence="2">RME-8_N domain-containing protein</fullName>
    </submittedName>
</protein>
<dbReference type="GO" id="GO:0007032">
    <property type="term" value="P:endosome organization"/>
    <property type="evidence" value="ECO:0007669"/>
    <property type="project" value="InterPro"/>
</dbReference>
<dbReference type="InterPro" id="IPR044978">
    <property type="entry name" value="GRV2/DNAJC13"/>
</dbReference>
<name>A0A0R3WS57_HYDTA</name>
<dbReference type="AlphaFoldDB" id="A0A0R3WS57"/>
<feature type="domain" description="DnaJ homologue subfamily C GRV2/DNAJC13 N-terminal" evidence="1">
    <location>
        <begin position="1"/>
        <end position="153"/>
    </location>
</feature>
<dbReference type="WBParaSite" id="TTAC_0000359701-mRNA-1">
    <property type="protein sequence ID" value="TTAC_0000359701-mRNA-1"/>
    <property type="gene ID" value="TTAC_0000359701"/>
</dbReference>
<dbReference type="Pfam" id="PF19432">
    <property type="entry name" value="RME-8_N"/>
    <property type="match status" value="1"/>
</dbReference>
<dbReference type="GO" id="GO:0006898">
    <property type="term" value="P:receptor-mediated endocytosis"/>
    <property type="evidence" value="ECO:0007669"/>
    <property type="project" value="TreeGrafter"/>
</dbReference>
<dbReference type="STRING" id="6205.A0A0R3WS57"/>
<accession>A0A0R3WS57</accession>